<dbReference type="RefSeq" id="WP_181287261.1">
    <property type="nucleotide sequence ID" value="NZ_VDLV01000008.1"/>
</dbReference>
<keyword evidence="1" id="KW-1133">Transmembrane helix</keyword>
<accession>A0A7V8RJ29</accession>
<evidence type="ECO:0008006" key="4">
    <source>
        <dbReference type="Google" id="ProtNLM"/>
    </source>
</evidence>
<evidence type="ECO:0000313" key="3">
    <source>
        <dbReference type="Proteomes" id="UP000572407"/>
    </source>
</evidence>
<protein>
    <recommendedName>
        <fullName evidence="4">DUF4175 domain-containing protein</fullName>
    </recommendedName>
</protein>
<dbReference type="AlphaFoldDB" id="A0A7V8RJ29"/>
<keyword evidence="1" id="KW-0472">Membrane</keyword>
<evidence type="ECO:0000313" key="2">
    <source>
        <dbReference type="EMBL" id="MBA1377414.1"/>
    </source>
</evidence>
<organism evidence="2 3">
    <name type="scientific">Pseudomonas brassicacearum subsp. neoaurantiaca</name>
    <dbReference type="NCBI Taxonomy" id="494916"/>
    <lineage>
        <taxon>Bacteria</taxon>
        <taxon>Pseudomonadati</taxon>
        <taxon>Pseudomonadota</taxon>
        <taxon>Gammaproteobacteria</taxon>
        <taxon>Pseudomonadales</taxon>
        <taxon>Pseudomonadaceae</taxon>
        <taxon>Pseudomonas</taxon>
    </lineage>
</organism>
<sequence length="60" mass="6456">MRPRQSNFWKVFGIPSAIGALCAAGLFSALLGDGMWDAVSWVGLGIPSLLAVWGLIPRRQ</sequence>
<feature type="transmembrane region" description="Helical" evidence="1">
    <location>
        <begin position="12"/>
        <end position="32"/>
    </location>
</feature>
<reference evidence="2 3" key="1">
    <citation type="submission" date="2019-06" db="EMBL/GenBank/DDBJ databases">
        <title>Analysis of the biodiversity of Brassica napus bacterial endophytes for the selection of potential efficient biofertilizers for rapeseed crops.</title>
        <authorList>
            <person name="Jimenez-Gomez A."/>
            <person name="Saati-Santamaria Z."/>
            <person name="Menendez E."/>
            <person name="Rivas R."/>
            <person name="Mateos P.F."/>
            <person name="Velazquez E."/>
            <person name="Garcia-Fraile P."/>
        </authorList>
    </citation>
    <scope>NUCLEOTIDE SEQUENCE [LARGE SCALE GENOMIC DNA]</scope>
    <source>
        <strain evidence="2 3">CDVBN10</strain>
    </source>
</reference>
<feature type="transmembrane region" description="Helical" evidence="1">
    <location>
        <begin position="38"/>
        <end position="56"/>
    </location>
</feature>
<comment type="caution">
    <text evidence="2">The sequence shown here is derived from an EMBL/GenBank/DDBJ whole genome shotgun (WGS) entry which is preliminary data.</text>
</comment>
<name>A0A7V8RJ29_9PSED</name>
<gene>
    <name evidence="2" type="ORF">FHK92_06210</name>
</gene>
<keyword evidence="1" id="KW-0812">Transmembrane</keyword>
<proteinExistence type="predicted"/>
<evidence type="ECO:0000256" key="1">
    <source>
        <dbReference type="SAM" id="Phobius"/>
    </source>
</evidence>
<dbReference type="EMBL" id="VDLV01000008">
    <property type="protein sequence ID" value="MBA1377414.1"/>
    <property type="molecule type" value="Genomic_DNA"/>
</dbReference>
<dbReference type="Proteomes" id="UP000572407">
    <property type="component" value="Unassembled WGS sequence"/>
</dbReference>